<proteinExistence type="inferred from homology"/>
<dbReference type="PANTHER" id="PTHR30250:SF10">
    <property type="entry name" value="LIPOPOLYSACCHARIDE BIOSYNTHESIS PROTEIN WZXC"/>
    <property type="match status" value="1"/>
</dbReference>
<protein>
    <submittedName>
        <fullName evidence="7">Polysaccharide transporter, PST family</fullName>
    </submittedName>
</protein>
<evidence type="ECO:0000313" key="7">
    <source>
        <dbReference type="EMBL" id="SDI23884.1"/>
    </source>
</evidence>
<evidence type="ECO:0000256" key="5">
    <source>
        <dbReference type="ARBA" id="ARBA00022989"/>
    </source>
</evidence>
<sequence>MHRRPAAKVPAPGPPEGGTPAFSGRTAVSGVRWSLSAVLARQGFQMLCAVVLARLLGPESYGIISAATVYTTFAALFLDQGLSSALIQRPEVSRRAAGATATVNLMFAVLIGAVTVVLAPWAGSFFHAPGVTALLLPLAAAIPLKGLAITPRAMLSRELLLRQVARADIIAAAAGATAGITAALLGAGYFALAYQVITTDLLTALLLLLASRGPGPNFHLGEVRPLLAFSMSVFFTDFLAYFSRNVDNILVGRFLGVLPLSLYSMAYRIMVVPVQLVGQTVNRIMFPAFSRAAGDTAMVAGHLLSASRVVAMLAAPPMAYVACAAPELVHVVLGDAWAPAAPIVTVLAIGGIRETLFYITPSLMKGLGKGRLIVRYEVLAAMVQVGGIVVGLQFGLLGVAVGLVGFGFLLVPVLLAIQSRLSGRRVRELLGVLMPAVHSSLWGAAAYLALRVLGWSAPATAAAGLLAFIIAGAAALFLFHRKHLKLFFSQARSLFVRHNGERPAMTEEPLVKEEP</sequence>
<reference evidence="8" key="1">
    <citation type="submission" date="2016-10" db="EMBL/GenBank/DDBJ databases">
        <authorList>
            <person name="Varghese N."/>
            <person name="Submissions S."/>
        </authorList>
    </citation>
    <scope>NUCLEOTIDE SEQUENCE [LARGE SCALE GENOMIC DNA]</scope>
    <source>
        <strain evidence="8">CGMCC 1.10783</strain>
    </source>
</reference>
<dbReference type="RefSeq" id="WP_074586430.1">
    <property type="nucleotide sequence ID" value="NZ_FNEI01000001.1"/>
</dbReference>
<evidence type="ECO:0000256" key="3">
    <source>
        <dbReference type="ARBA" id="ARBA00022475"/>
    </source>
</evidence>
<keyword evidence="6" id="KW-0472">Membrane</keyword>
<keyword evidence="8" id="KW-1185">Reference proteome</keyword>
<dbReference type="Pfam" id="PF13440">
    <property type="entry name" value="Polysacc_synt_3"/>
    <property type="match status" value="1"/>
</dbReference>
<dbReference type="OrthoDB" id="9770347at2"/>
<dbReference type="AlphaFoldDB" id="A0A1G8IY29"/>
<gene>
    <name evidence="7" type="ORF">SAMN05216555_101395</name>
</gene>
<comment type="subcellular location">
    <subcellularLocation>
        <location evidence="1">Cell membrane</location>
        <topology evidence="1">Multi-pass membrane protein</topology>
    </subcellularLocation>
</comment>
<evidence type="ECO:0000256" key="2">
    <source>
        <dbReference type="ARBA" id="ARBA00007430"/>
    </source>
</evidence>
<evidence type="ECO:0000313" key="8">
    <source>
        <dbReference type="Proteomes" id="UP000182130"/>
    </source>
</evidence>
<dbReference type="CDD" id="cd13127">
    <property type="entry name" value="MATE_tuaB_like"/>
    <property type="match status" value="1"/>
</dbReference>
<dbReference type="EMBL" id="FNEI01000001">
    <property type="protein sequence ID" value="SDI23884.1"/>
    <property type="molecule type" value="Genomic_DNA"/>
</dbReference>
<evidence type="ECO:0000256" key="6">
    <source>
        <dbReference type="ARBA" id="ARBA00023136"/>
    </source>
</evidence>
<organism evidence="7 8">
    <name type="scientific">Arthrobacter cupressi</name>
    <dbReference type="NCBI Taxonomy" id="1045773"/>
    <lineage>
        <taxon>Bacteria</taxon>
        <taxon>Bacillati</taxon>
        <taxon>Actinomycetota</taxon>
        <taxon>Actinomycetes</taxon>
        <taxon>Micrococcales</taxon>
        <taxon>Micrococcaceae</taxon>
        <taxon>Arthrobacter</taxon>
    </lineage>
</organism>
<keyword evidence="5" id="KW-1133">Transmembrane helix</keyword>
<dbReference type="InterPro" id="IPR050833">
    <property type="entry name" value="Poly_Biosynth_Transport"/>
</dbReference>
<dbReference type="PANTHER" id="PTHR30250">
    <property type="entry name" value="PST FAMILY PREDICTED COLANIC ACID TRANSPORTER"/>
    <property type="match status" value="1"/>
</dbReference>
<comment type="similarity">
    <text evidence="2">Belongs to the polysaccharide synthase family.</text>
</comment>
<name>A0A1G8IY29_9MICC</name>
<accession>A0A1G8IY29</accession>
<evidence type="ECO:0000256" key="4">
    <source>
        <dbReference type="ARBA" id="ARBA00022692"/>
    </source>
</evidence>
<dbReference type="STRING" id="1045773.SAMN05216555_101395"/>
<keyword evidence="3" id="KW-1003">Cell membrane</keyword>
<dbReference type="Proteomes" id="UP000182130">
    <property type="component" value="Unassembled WGS sequence"/>
</dbReference>
<keyword evidence="4" id="KW-0812">Transmembrane</keyword>
<evidence type="ECO:0000256" key="1">
    <source>
        <dbReference type="ARBA" id="ARBA00004651"/>
    </source>
</evidence>
<dbReference type="GO" id="GO:0005886">
    <property type="term" value="C:plasma membrane"/>
    <property type="evidence" value="ECO:0007669"/>
    <property type="project" value="UniProtKB-SubCell"/>
</dbReference>